<feature type="compositionally biased region" description="Polar residues" evidence="1">
    <location>
        <begin position="198"/>
        <end position="227"/>
    </location>
</feature>
<sequence length="335" mass="36659">MYRHLIIDRKFHIPYTVAANKLLPALLPFLLEKSYRPSDFRAVLDVCRLLLDHIEKMRMREFSTDMGTGSFSGSCSSISSPICQTNNRMLPLISMQQPTMDLDHAQTRNQNIDPSRPRSNSSEIRTGSSSDINGRSWSRNNLLMQRIRASSHCSESPLFNNPVATKSRDSTASFIRVGTSRQWVKTSSNPSFAAHRLSGSNSGSAMPNQTSFSQRSSIPSIGNSRNRSPLSASFANLRRHSGHVPMSGLSNPGLNVPGNAGYLTSSHGELDPRRHSYGCPATSSVNSLITGNVCEGPFITPPGSRRVSGQGSTMRYRHSTQGLLLGPTSSSPKLH</sequence>
<reference evidence="2 3" key="1">
    <citation type="submission" date="2024-11" db="EMBL/GenBank/DDBJ databases">
        <title>Adaptive evolution of stress response genes in parasites aligns with host niche diversity.</title>
        <authorList>
            <person name="Hahn C."/>
            <person name="Resl P."/>
        </authorList>
    </citation>
    <scope>NUCLEOTIDE SEQUENCE [LARGE SCALE GENOMIC DNA]</scope>
    <source>
        <strain evidence="2">EGGRZ-B1_66</strain>
        <tissue evidence="2">Body</tissue>
    </source>
</reference>
<dbReference type="EMBL" id="JBJKFK010003137">
    <property type="protein sequence ID" value="KAL3310219.1"/>
    <property type="molecule type" value="Genomic_DNA"/>
</dbReference>
<evidence type="ECO:0000256" key="1">
    <source>
        <dbReference type="SAM" id="MobiDB-lite"/>
    </source>
</evidence>
<feature type="non-terminal residue" evidence="2">
    <location>
        <position position="335"/>
    </location>
</feature>
<gene>
    <name evidence="2" type="ORF">Ciccas_011219</name>
</gene>
<feature type="region of interest" description="Disordered" evidence="1">
    <location>
        <begin position="108"/>
        <end position="137"/>
    </location>
</feature>
<feature type="region of interest" description="Disordered" evidence="1">
    <location>
        <begin position="194"/>
        <end position="227"/>
    </location>
</feature>
<accession>A0ABD2PSA2</accession>
<keyword evidence="3" id="KW-1185">Reference proteome</keyword>
<name>A0ABD2PSA2_9PLAT</name>
<dbReference type="Proteomes" id="UP001626550">
    <property type="component" value="Unassembled WGS sequence"/>
</dbReference>
<dbReference type="AlphaFoldDB" id="A0ABD2PSA2"/>
<proteinExistence type="predicted"/>
<comment type="caution">
    <text evidence="2">The sequence shown here is derived from an EMBL/GenBank/DDBJ whole genome shotgun (WGS) entry which is preliminary data.</text>
</comment>
<protein>
    <submittedName>
        <fullName evidence="2">Uncharacterized protein</fullName>
    </submittedName>
</protein>
<evidence type="ECO:0000313" key="2">
    <source>
        <dbReference type="EMBL" id="KAL3310219.1"/>
    </source>
</evidence>
<evidence type="ECO:0000313" key="3">
    <source>
        <dbReference type="Proteomes" id="UP001626550"/>
    </source>
</evidence>
<organism evidence="2 3">
    <name type="scientific">Cichlidogyrus casuarinus</name>
    <dbReference type="NCBI Taxonomy" id="1844966"/>
    <lineage>
        <taxon>Eukaryota</taxon>
        <taxon>Metazoa</taxon>
        <taxon>Spiralia</taxon>
        <taxon>Lophotrochozoa</taxon>
        <taxon>Platyhelminthes</taxon>
        <taxon>Monogenea</taxon>
        <taxon>Monopisthocotylea</taxon>
        <taxon>Dactylogyridea</taxon>
        <taxon>Ancyrocephalidae</taxon>
        <taxon>Cichlidogyrus</taxon>
    </lineage>
</organism>